<proteinExistence type="predicted"/>
<feature type="chain" id="PRO_5018334319" evidence="1">
    <location>
        <begin position="21"/>
        <end position="306"/>
    </location>
</feature>
<dbReference type="Pfam" id="PF04069">
    <property type="entry name" value="OpuAC"/>
    <property type="match status" value="1"/>
</dbReference>
<feature type="domain" description="ABC-type glycine betaine transport system substrate-binding" evidence="2">
    <location>
        <begin position="28"/>
        <end position="280"/>
    </location>
</feature>
<name>A0A3N1P5B7_9GAMM</name>
<comment type="caution">
    <text evidence="3">The sequence shown here is derived from an EMBL/GenBank/DDBJ whole genome shotgun (WGS) entry which is preliminary data.</text>
</comment>
<dbReference type="InterPro" id="IPR007210">
    <property type="entry name" value="ABC_Gly_betaine_transp_sub-bd"/>
</dbReference>
<dbReference type="GO" id="GO:0042597">
    <property type="term" value="C:periplasmic space"/>
    <property type="evidence" value="ECO:0007669"/>
    <property type="project" value="InterPro"/>
</dbReference>
<dbReference type="Gene3D" id="3.40.190.10">
    <property type="entry name" value="Periplasmic binding protein-like II"/>
    <property type="match status" value="1"/>
</dbReference>
<dbReference type="InterPro" id="IPR017783">
    <property type="entry name" value="ABC_choline_sub-bd"/>
</dbReference>
<dbReference type="NCBIfam" id="TIGR03414">
    <property type="entry name" value="ABC_choline_bnd"/>
    <property type="match status" value="1"/>
</dbReference>
<dbReference type="AlphaFoldDB" id="A0A3N1P5B7"/>
<dbReference type="RefSeq" id="WP_123422310.1">
    <property type="nucleotide sequence ID" value="NZ_JBLXAC010000003.1"/>
</dbReference>
<accession>A0A3N1P5B7</accession>
<keyword evidence="4" id="KW-1185">Reference proteome</keyword>
<dbReference type="GO" id="GO:0033265">
    <property type="term" value="F:choline binding"/>
    <property type="evidence" value="ECO:0007669"/>
    <property type="project" value="InterPro"/>
</dbReference>
<evidence type="ECO:0000313" key="4">
    <source>
        <dbReference type="Proteomes" id="UP000268033"/>
    </source>
</evidence>
<evidence type="ECO:0000313" key="3">
    <source>
        <dbReference type="EMBL" id="ROQ22661.1"/>
    </source>
</evidence>
<evidence type="ECO:0000259" key="2">
    <source>
        <dbReference type="Pfam" id="PF04069"/>
    </source>
</evidence>
<dbReference type="GO" id="GO:0022857">
    <property type="term" value="F:transmembrane transporter activity"/>
    <property type="evidence" value="ECO:0007669"/>
    <property type="project" value="InterPro"/>
</dbReference>
<feature type="signal peptide" evidence="1">
    <location>
        <begin position="1"/>
        <end position="20"/>
    </location>
</feature>
<dbReference type="Gene3D" id="3.40.190.100">
    <property type="entry name" value="Glycine betaine-binding periplasmic protein, domain 2"/>
    <property type="match status" value="1"/>
</dbReference>
<dbReference type="GO" id="GO:0015871">
    <property type="term" value="P:choline transport"/>
    <property type="evidence" value="ECO:0007669"/>
    <property type="project" value="InterPro"/>
</dbReference>
<dbReference type="CDD" id="cd13640">
    <property type="entry name" value="PBP2_ChoX"/>
    <property type="match status" value="1"/>
</dbReference>
<evidence type="ECO:0000256" key="1">
    <source>
        <dbReference type="SAM" id="SignalP"/>
    </source>
</evidence>
<organism evidence="3 4">
    <name type="scientific">Gallaecimonas pentaromativorans</name>
    <dbReference type="NCBI Taxonomy" id="584787"/>
    <lineage>
        <taxon>Bacteria</taxon>
        <taxon>Pseudomonadati</taxon>
        <taxon>Pseudomonadota</taxon>
        <taxon>Gammaproteobacteria</taxon>
        <taxon>Enterobacterales</taxon>
        <taxon>Gallaecimonadaceae</taxon>
        <taxon>Gallaecimonas</taxon>
    </lineage>
</organism>
<gene>
    <name evidence="3" type="ORF">EDC28_109150</name>
</gene>
<dbReference type="Proteomes" id="UP000268033">
    <property type="component" value="Unassembled WGS sequence"/>
</dbReference>
<reference evidence="3 4" key="1">
    <citation type="submission" date="2018-11" db="EMBL/GenBank/DDBJ databases">
        <title>Genomic Encyclopedia of Type Strains, Phase IV (KMG-IV): sequencing the most valuable type-strain genomes for metagenomic binning, comparative biology and taxonomic classification.</title>
        <authorList>
            <person name="Goeker M."/>
        </authorList>
    </citation>
    <scope>NUCLEOTIDE SEQUENCE [LARGE SCALE GENOMIC DNA]</scope>
    <source>
        <strain evidence="3 4">DSM 21945</strain>
    </source>
</reference>
<dbReference type="GO" id="GO:0043190">
    <property type="term" value="C:ATP-binding cassette (ABC) transporter complex"/>
    <property type="evidence" value="ECO:0007669"/>
    <property type="project" value="InterPro"/>
</dbReference>
<protein>
    <submittedName>
        <fullName evidence="3">Glycine betaine/proline transport system substrate-binding protein</fullName>
    </submittedName>
</protein>
<dbReference type="STRING" id="584787.GCA_001247655_02084"/>
<keyword evidence="1" id="KW-0732">Signal</keyword>
<sequence>MKKHVLTLMLGTLLATSAQAAVSDSCQKVRFAEVGWTDIQATTGVARVLLDKMGYDTDSKTVSVPIAYAGLKQNDFDVFLGNWMPSMASIVKPYEASGAVETVTTNLKGAKYTLAVPSYVAKAGVTSFKDLAEHKSEFRGRIYGLESGNDGNKIVENMIHDNAFGLRRFRLVSSSEAGMLSEVKHATQNKDWVVFLAWAPHPMNTKLDITYLKGGDDYFGPDYGAATVRTQTRKGYVATCPNVGHFLNNLTFTVDMENHLMDAIMNDHQSAEDAAKAYLKDHPELLKTWLAGVTNTDGTPALSRWQ</sequence>
<dbReference type="EMBL" id="RJUL01000009">
    <property type="protein sequence ID" value="ROQ22661.1"/>
    <property type="molecule type" value="Genomic_DNA"/>
</dbReference>
<dbReference type="SUPFAM" id="SSF53850">
    <property type="entry name" value="Periplasmic binding protein-like II"/>
    <property type="match status" value="1"/>
</dbReference>